<sequence>MEVAIPLESVVSDALHQLYNPLSLPRVRRHADSILQQFQRSPDAVQTALAILQAPLVDTQNTEYNVLLRAKRAFAASTIYFIVSSYICKYKIDDLANWTLEDQAQHERLVKEFGLMAQKVWNLLTEPNGIQDDLAVQTYLALTIAVILLRFHESRDGTTVVDAVEWLVQNQKHEGNDSVPSILTNYAVLLTLKVLPEEIDNQRVKISKAKRAQCEDMVQECAAHVVRTVLPSIAAAMDASQDQLQWRGLLLQTFASWVEHGSVPPLVLIESGLLDRCFRETLEPASSVYALQGICEVVRACRHNEHVELMELIMHNFVVLRKHIQEHMAASETSVDFCLVDCARSISDCGQAFIMYFVDYTLDMRPGSLVYEFLDAVLFFTSLNNLDVSNETMDFWIRFRTYISGKHEERMYVFESFISRLLVILVERTRYPEGFKSFPEPAKERFSVYRSEVRNVFRALATVSIASEDSFIVDTIYAIFHQYEAADLGVPLSPNWWQITEVYVHALSALSKSIREEDTYLVPRLFEYLSRKEPSHRELTRTITIFLGVTSHWFAKHPVCLSTYAFNIISNGFEYFQDDLGIPSSHYNLDDHVGAVALRKLTLRCGLHFFTPQWMDALVSLYRSNIAAAGGMSKCLTRHSAMLVVDSICNVLATVTYKDALPVVDELGAIMFADLASRSSQLSANDDGSVKFLCEMLSHLSVLATKVPVQIDEETPHPVFCMLQKHWRVLECILRVYGCCAVVAERLCALLVGVFESLRSQALEIASAIMPSLLDQFLRSHDGSYLGVVKSLVRCTGDDEATAVSLTRVMVIVSDSSISKIAADGSVDEHAGLTIALFSLVATCGMHHPSILVESNQLEGVVALALHALKSQNPEVGAATLDFLLELGSLFGQILRTPEHLLQSSEFAGKVLLHQQIQTLFYEKDVQYRVLFALFIAAAGGMPSNLMTKIVDVIRSCWIYFGRQHSEALIHRLLSDTNFVGSQVNKRAQTEFLTFISTPICVENPRKLKRVLNAFCGHFKCNLGGSAKEDAMPL</sequence>
<dbReference type="InterPro" id="IPR016024">
    <property type="entry name" value="ARM-type_fold"/>
</dbReference>
<gene>
    <name evidence="5" type="ORF">PBS001_LOCUS3627</name>
</gene>
<evidence type="ECO:0000313" key="6">
    <source>
        <dbReference type="Proteomes" id="UP001158986"/>
    </source>
</evidence>
<accession>A0ABN8CWR0</accession>
<evidence type="ECO:0000256" key="4">
    <source>
        <dbReference type="ARBA" id="ARBA00023242"/>
    </source>
</evidence>
<comment type="caution">
    <text evidence="5">The sequence shown here is derived from an EMBL/GenBank/DDBJ whole genome shotgun (WGS) entry which is preliminary data.</text>
</comment>
<evidence type="ECO:0000256" key="3">
    <source>
        <dbReference type="ARBA" id="ARBA00022448"/>
    </source>
</evidence>
<dbReference type="SUPFAM" id="SSF48371">
    <property type="entry name" value="ARM repeat"/>
    <property type="match status" value="1"/>
</dbReference>
<dbReference type="EMBL" id="CAKLCB010000220">
    <property type="protein sequence ID" value="CAH0516993.1"/>
    <property type="molecule type" value="Genomic_DNA"/>
</dbReference>
<dbReference type="PANTHER" id="PTHR12363">
    <property type="entry name" value="TRANSPORTIN 3 AND IMPORTIN 13"/>
    <property type="match status" value="1"/>
</dbReference>
<organism evidence="5 6">
    <name type="scientific">Peronospora belbahrii</name>
    <dbReference type="NCBI Taxonomy" id="622444"/>
    <lineage>
        <taxon>Eukaryota</taxon>
        <taxon>Sar</taxon>
        <taxon>Stramenopiles</taxon>
        <taxon>Oomycota</taxon>
        <taxon>Peronosporomycetes</taxon>
        <taxon>Peronosporales</taxon>
        <taxon>Peronosporaceae</taxon>
        <taxon>Peronospora</taxon>
    </lineage>
</organism>
<dbReference type="Gene3D" id="1.25.10.10">
    <property type="entry name" value="Leucine-rich Repeat Variant"/>
    <property type="match status" value="1"/>
</dbReference>
<dbReference type="InterPro" id="IPR011989">
    <property type="entry name" value="ARM-like"/>
</dbReference>
<comment type="subcellular location">
    <subcellularLocation>
        <location evidence="1">Nucleus</location>
    </subcellularLocation>
</comment>
<keyword evidence="4" id="KW-0539">Nucleus</keyword>
<proteinExistence type="inferred from homology"/>
<dbReference type="Proteomes" id="UP001158986">
    <property type="component" value="Unassembled WGS sequence"/>
</dbReference>
<keyword evidence="6" id="KW-1185">Reference proteome</keyword>
<reference evidence="5 6" key="1">
    <citation type="submission" date="2021-11" db="EMBL/GenBank/DDBJ databases">
        <authorList>
            <person name="Islam A."/>
            <person name="Islam S."/>
            <person name="Flora M.S."/>
            <person name="Rahman M."/>
            <person name="Ziaur R.M."/>
            <person name="Epstein J.H."/>
            <person name="Hassan M."/>
            <person name="Klassen M."/>
            <person name="Woodard K."/>
            <person name="Webb A."/>
            <person name="Webby R.J."/>
            <person name="El Zowalaty M.E."/>
        </authorList>
    </citation>
    <scope>NUCLEOTIDE SEQUENCE [LARGE SCALE GENOMIC DNA]</scope>
    <source>
        <strain evidence="5">Pbs1</strain>
    </source>
</reference>
<evidence type="ECO:0008006" key="7">
    <source>
        <dbReference type="Google" id="ProtNLM"/>
    </source>
</evidence>
<evidence type="ECO:0000256" key="2">
    <source>
        <dbReference type="ARBA" id="ARBA00007991"/>
    </source>
</evidence>
<evidence type="ECO:0000313" key="5">
    <source>
        <dbReference type="EMBL" id="CAH0516993.1"/>
    </source>
</evidence>
<protein>
    <recommendedName>
        <fullName evidence="7">Exportin-1/Importin-beta-like domain-containing protein</fullName>
    </recommendedName>
</protein>
<name>A0ABN8CWR0_9STRA</name>
<dbReference type="InterPro" id="IPR051345">
    <property type="entry name" value="Importin_beta-like_NTR"/>
</dbReference>
<evidence type="ECO:0000256" key="1">
    <source>
        <dbReference type="ARBA" id="ARBA00004123"/>
    </source>
</evidence>
<comment type="similarity">
    <text evidence="2">Belongs to the importin beta family.</text>
</comment>
<keyword evidence="3" id="KW-0813">Transport</keyword>
<dbReference type="PANTHER" id="PTHR12363:SF33">
    <property type="entry name" value="IMPORTIN-13"/>
    <property type="match status" value="1"/>
</dbReference>